<dbReference type="HAMAP" id="MF_01116">
    <property type="entry name" value="TSR3"/>
    <property type="match status" value="1"/>
</dbReference>
<keyword evidence="1" id="KW-0963">Cytoplasm</keyword>
<evidence type="ECO:0000256" key="5">
    <source>
        <dbReference type="ARBA" id="ARBA00022691"/>
    </source>
</evidence>
<feature type="binding site" evidence="6">
    <location>
        <position position="107"/>
    </location>
    <ligand>
        <name>S-adenosyl-L-methionine</name>
        <dbReference type="ChEBI" id="CHEBI:59789"/>
    </ligand>
</feature>
<name>A0ABQ5KTU5_9EUKA</name>
<evidence type="ECO:0000256" key="3">
    <source>
        <dbReference type="ARBA" id="ARBA00022552"/>
    </source>
</evidence>
<evidence type="ECO:0000256" key="7">
    <source>
        <dbReference type="SAM" id="MobiDB-lite"/>
    </source>
</evidence>
<feature type="compositionally biased region" description="Acidic residues" evidence="7">
    <location>
        <begin position="198"/>
        <end position="219"/>
    </location>
</feature>
<feature type="binding site" evidence="6">
    <location>
        <position position="34"/>
    </location>
    <ligand>
        <name>S-adenosyl-L-methionine</name>
        <dbReference type="ChEBI" id="CHEBI:59789"/>
    </ligand>
</feature>
<evidence type="ECO:0000259" key="8">
    <source>
        <dbReference type="Pfam" id="PF04034"/>
    </source>
</evidence>
<feature type="domain" description="16S/18S rRNA aminocarboxypropyltransferase Tsr3 C-terminal" evidence="8">
    <location>
        <begin position="56"/>
        <end position="183"/>
    </location>
</feature>
<evidence type="ECO:0000259" key="9">
    <source>
        <dbReference type="Pfam" id="PF04068"/>
    </source>
</evidence>
<comment type="function">
    <text evidence="6">Aminocarboxypropyltransferase that catalyzes the aminocarboxypropyl transfer on pseudouridine in 18S rRNA. It constitutes the last step in biosynthesis of the hypermodified N1-methyl-N3-(3-amino-3-carboxypropyl) pseudouridine (m1acp3-Psi).</text>
</comment>
<evidence type="ECO:0000256" key="2">
    <source>
        <dbReference type="ARBA" id="ARBA00022517"/>
    </source>
</evidence>
<dbReference type="EMBL" id="BQXS01010993">
    <property type="protein sequence ID" value="GKT35461.1"/>
    <property type="molecule type" value="Genomic_DNA"/>
</dbReference>
<feature type="domain" description="RNase L inhibitor RLI-like possible metal-binding" evidence="9">
    <location>
        <begin position="20"/>
        <end position="49"/>
    </location>
</feature>
<accession>A0ABQ5KTU5</accession>
<evidence type="ECO:0000313" key="11">
    <source>
        <dbReference type="Proteomes" id="UP001057375"/>
    </source>
</evidence>
<feature type="compositionally biased region" description="Acidic residues" evidence="7">
    <location>
        <begin position="237"/>
        <end position="246"/>
    </location>
</feature>
<dbReference type="Pfam" id="PF04068">
    <property type="entry name" value="Fer4_RLI"/>
    <property type="match status" value="1"/>
</dbReference>
<feature type="binding site" evidence="6">
    <location>
        <position position="82"/>
    </location>
    <ligand>
        <name>S-adenosyl-L-methionine</name>
        <dbReference type="ChEBI" id="CHEBI:59789"/>
    </ligand>
</feature>
<dbReference type="PANTHER" id="PTHR20426:SF0">
    <property type="entry name" value="18S RRNA AMINOCARBOXYPROPYLTRANSFERASE"/>
    <property type="match status" value="1"/>
</dbReference>
<gene>
    <name evidence="10" type="ORF">ADUPG1_008618</name>
</gene>
<evidence type="ECO:0000256" key="4">
    <source>
        <dbReference type="ARBA" id="ARBA00022679"/>
    </source>
</evidence>
<keyword evidence="2 6" id="KW-0690">Ribosome biogenesis</keyword>
<dbReference type="Proteomes" id="UP001057375">
    <property type="component" value="Unassembled WGS sequence"/>
</dbReference>
<comment type="caution">
    <text evidence="6">Lacks conserved residue(s) required for the propagation of feature annotation.</text>
</comment>
<keyword evidence="3 6" id="KW-0698">rRNA processing</keyword>
<reference evidence="10" key="1">
    <citation type="submission" date="2022-03" db="EMBL/GenBank/DDBJ databases">
        <title>Draft genome sequence of Aduncisulcus paluster, a free-living microaerophilic Fornicata.</title>
        <authorList>
            <person name="Yuyama I."/>
            <person name="Kume K."/>
            <person name="Tamura T."/>
            <person name="Inagaki Y."/>
            <person name="Hashimoto T."/>
        </authorList>
    </citation>
    <scope>NUCLEOTIDE SEQUENCE</scope>
    <source>
        <strain evidence="10">NY0171</strain>
    </source>
</reference>
<comment type="similarity">
    <text evidence="6">Belongs to the TDD superfamily. TSR3 family.</text>
</comment>
<dbReference type="EC" id="2.5.1.157" evidence="6"/>
<dbReference type="InterPro" id="IPR007209">
    <property type="entry name" value="RNaseL-inhib-like_metal-bd_dom"/>
</dbReference>
<protein>
    <recommendedName>
        <fullName evidence="6">18S rRNA aminocarboxypropyltransferase</fullName>
        <ecNumber evidence="6">2.5.1.157</ecNumber>
    </recommendedName>
</protein>
<dbReference type="NCBIfam" id="NF002621">
    <property type="entry name" value="PRK02287.1"/>
    <property type="match status" value="1"/>
</dbReference>
<proteinExistence type="inferred from homology"/>
<evidence type="ECO:0000256" key="1">
    <source>
        <dbReference type="ARBA" id="ARBA00022490"/>
    </source>
</evidence>
<comment type="caution">
    <text evidence="10">The sequence shown here is derived from an EMBL/GenBank/DDBJ whole genome shotgun (WGS) entry which is preliminary data.</text>
</comment>
<comment type="catalytic activity">
    <reaction evidence="6">
        <text>an N(1)-methylpseudouridine in rRNA + S-adenosyl-L-methionine = N(1)-methyl-N(3)-[(3S)-3-amino-3-carboxypropyl]pseudouridine in rRNA + S-methyl-5'-thioadenosine + H(+)</text>
        <dbReference type="Rhea" id="RHEA:63296"/>
        <dbReference type="Rhea" id="RHEA-COMP:11634"/>
        <dbReference type="Rhea" id="RHEA-COMP:16310"/>
        <dbReference type="ChEBI" id="CHEBI:15378"/>
        <dbReference type="ChEBI" id="CHEBI:17509"/>
        <dbReference type="ChEBI" id="CHEBI:59789"/>
        <dbReference type="ChEBI" id="CHEBI:74890"/>
        <dbReference type="ChEBI" id="CHEBI:146234"/>
        <dbReference type="EC" id="2.5.1.157"/>
    </reaction>
</comment>
<dbReference type="InterPro" id="IPR022968">
    <property type="entry name" value="Tsr3-like"/>
</dbReference>
<evidence type="ECO:0000256" key="6">
    <source>
        <dbReference type="HAMAP-Rule" id="MF_03146"/>
    </source>
</evidence>
<keyword evidence="5 6" id="KW-0949">S-adenosyl-L-methionine</keyword>
<dbReference type="Pfam" id="PF04034">
    <property type="entry name" value="Ribo_biogen_C"/>
    <property type="match status" value="1"/>
</dbReference>
<organism evidence="10 11">
    <name type="scientific">Aduncisulcus paluster</name>
    <dbReference type="NCBI Taxonomy" id="2918883"/>
    <lineage>
        <taxon>Eukaryota</taxon>
        <taxon>Metamonada</taxon>
        <taxon>Carpediemonas-like organisms</taxon>
        <taxon>Aduncisulcus</taxon>
    </lineage>
</organism>
<dbReference type="PANTHER" id="PTHR20426">
    <property type="entry name" value="RIBOSOME BIOGENESIS PROTEIN TSR3 HOMOLOG"/>
    <property type="match status" value="1"/>
</dbReference>
<feature type="region of interest" description="Disordered" evidence="7">
    <location>
        <begin position="190"/>
        <end position="246"/>
    </location>
</feature>
<keyword evidence="11" id="KW-1185">Reference proteome</keyword>
<sequence>MKKKWLESKETSGKWKGPDLAMWDLDQCDSKRCTGKRLERFGVLRSLHLSSYFPGVVLSPEGKKVISPADNDLIEKSGLAVIDCSWNEIIDGRVNLKKLKAKEPRLLPWLIAANPVNYGKPTKLSCAEALAAGLYISGHKESAHELMSRFKWGHAFFEVNEWMLVKYELAKDGADMIHIQQEIIEEVEKGRHRKDTTTEEEPIETEEEIEEEEDIEMEEEQKKCEEEEKKRAVERMIEEEEDTDEW</sequence>
<feature type="compositionally biased region" description="Basic and acidic residues" evidence="7">
    <location>
        <begin position="220"/>
        <end position="236"/>
    </location>
</feature>
<keyword evidence="4 6" id="KW-0808">Transferase</keyword>
<dbReference type="InterPro" id="IPR007177">
    <property type="entry name" value="Tsr3_C"/>
</dbReference>
<evidence type="ECO:0000313" key="10">
    <source>
        <dbReference type="EMBL" id="GKT35461.1"/>
    </source>
</evidence>